<gene>
    <name evidence="4" type="ORF">BN1204_039420</name>
    <name evidence="3" type="ORF">NCLIV_039420</name>
</gene>
<dbReference type="EMBL" id="LN714484">
    <property type="protein sequence ID" value="CEL68169.1"/>
    <property type="molecule type" value="Genomic_DNA"/>
</dbReference>
<dbReference type="Gene3D" id="3.40.30.10">
    <property type="entry name" value="Glutaredoxin"/>
    <property type="match status" value="1"/>
</dbReference>
<organism evidence="3 5">
    <name type="scientific">Neospora caninum (strain Liverpool)</name>
    <dbReference type="NCBI Taxonomy" id="572307"/>
    <lineage>
        <taxon>Eukaryota</taxon>
        <taxon>Sar</taxon>
        <taxon>Alveolata</taxon>
        <taxon>Apicomplexa</taxon>
        <taxon>Conoidasida</taxon>
        <taxon>Coccidia</taxon>
        <taxon>Eucoccidiorida</taxon>
        <taxon>Eimeriorina</taxon>
        <taxon>Sarcocystidae</taxon>
        <taxon>Neospora</taxon>
    </lineage>
</organism>
<reference evidence="3" key="2">
    <citation type="submission" date="2011-03" db="EMBL/GenBank/DDBJ databases">
        <title>Comparative genomics and transcriptomics of Neospora caninum and Toxoplasma gondii.</title>
        <authorList>
            <person name="Reid A.J."/>
            <person name="Sohal A."/>
            <person name="Harris D."/>
            <person name="Quail M."/>
            <person name="Sanders M."/>
            <person name="Berriman M."/>
            <person name="Wastling J.M."/>
            <person name="Pain A."/>
        </authorList>
    </citation>
    <scope>NUCLEOTIDE SEQUENCE</scope>
    <source>
        <strain evidence="3">Liverpool</strain>
    </source>
</reference>
<sequence length="205" mass="22352">MICIGPVCVPIWQLGIVGAFLLNPLKNAAVYVYSRCCKRRAHCAETGAQGLRVANLELFRTTDTALKRTAGEYPSQAVSVHSDDQLAALKRRLSGGNKPQMIFVDFGATWCQPCKSMCPFFEALSVFYEGTFVKVDVDECPDSADDAAVQALPTLCVMAPSGGKWEVVARAVGANRRDWENLVATHSIPRHGDSPSNEKESTKDQ</sequence>
<name>F0VB45_NEOCL</name>
<dbReference type="OrthoDB" id="2121326at2759"/>
<reference evidence="5" key="3">
    <citation type="journal article" date="2012" name="PLoS Pathog.">
        <title>Comparative genomics of the apicomplexan parasites Toxoplasma gondii and Neospora caninum: Coccidia differing in host range and transmission strategy.</title>
        <authorList>
            <person name="Reid A.J."/>
            <person name="Vermont S.J."/>
            <person name="Cotton J.A."/>
            <person name="Harris D."/>
            <person name="Hill-Cawthorne G.A."/>
            <person name="Konen-Waisman S."/>
            <person name="Latham S.M."/>
            <person name="Mourier T."/>
            <person name="Norton R."/>
            <person name="Quail M.A."/>
            <person name="Sanders M."/>
            <person name="Shanmugam D."/>
            <person name="Sohal A."/>
            <person name="Wasmuth J.D."/>
            <person name="Brunk B."/>
            <person name="Grigg M.E."/>
            <person name="Howard J.C."/>
            <person name="Parkinson J."/>
            <person name="Roos D.S."/>
            <person name="Trees A.J."/>
            <person name="Berriman M."/>
            <person name="Pain A."/>
            <person name="Wastling J.M."/>
        </authorList>
    </citation>
    <scope>NUCLEOTIDE SEQUENCE [LARGE SCALE GENOMIC DNA]</scope>
    <source>
        <strain evidence="5">Liverpool</strain>
    </source>
</reference>
<dbReference type="Pfam" id="PF00085">
    <property type="entry name" value="Thioredoxin"/>
    <property type="match status" value="1"/>
</dbReference>
<evidence type="ECO:0000313" key="3">
    <source>
        <dbReference type="EMBL" id="CBZ50867.1"/>
    </source>
</evidence>
<feature type="compositionally biased region" description="Basic and acidic residues" evidence="1">
    <location>
        <begin position="190"/>
        <end position="205"/>
    </location>
</feature>
<dbReference type="GeneID" id="13441901"/>
<reference evidence="4" key="4">
    <citation type="journal article" date="2015" name="PLoS ONE">
        <title>Comprehensive Evaluation of Toxoplasma gondii VEG and Neospora caninum LIV Genomes with Tachyzoite Stage Transcriptome and Proteome Defines Novel Transcript Features.</title>
        <authorList>
            <person name="Ramaprasad A."/>
            <person name="Mourier T."/>
            <person name="Naeem R."/>
            <person name="Malas T.B."/>
            <person name="Moussa E."/>
            <person name="Panigrahi A."/>
            <person name="Vermont S.J."/>
            <person name="Otto T.D."/>
            <person name="Wastling J."/>
            <person name="Pain A."/>
        </authorList>
    </citation>
    <scope>NUCLEOTIDE SEQUENCE</scope>
    <source>
        <strain evidence="4">Liverpool</strain>
    </source>
</reference>
<keyword evidence="5" id="KW-1185">Reference proteome</keyword>
<dbReference type="CDD" id="cd02947">
    <property type="entry name" value="TRX_family"/>
    <property type="match status" value="1"/>
</dbReference>
<dbReference type="RefSeq" id="XP_003880900.1">
    <property type="nucleotide sequence ID" value="XM_003880851.1"/>
</dbReference>
<feature type="region of interest" description="Disordered" evidence="1">
    <location>
        <begin position="184"/>
        <end position="205"/>
    </location>
</feature>
<dbReference type="AlphaFoldDB" id="F0VB45"/>
<dbReference type="EMBL" id="FR823385">
    <property type="protein sequence ID" value="CBZ50867.1"/>
    <property type="molecule type" value="Genomic_DNA"/>
</dbReference>
<dbReference type="OMA" id="GATWCKP"/>
<proteinExistence type="predicted"/>
<evidence type="ECO:0000313" key="4">
    <source>
        <dbReference type="EMBL" id="CEL68169.1"/>
    </source>
</evidence>
<evidence type="ECO:0000259" key="2">
    <source>
        <dbReference type="Pfam" id="PF00085"/>
    </source>
</evidence>
<dbReference type="InParanoid" id="F0VB45"/>
<dbReference type="InterPro" id="IPR013766">
    <property type="entry name" value="Thioredoxin_domain"/>
</dbReference>
<dbReference type="SUPFAM" id="SSF52833">
    <property type="entry name" value="Thioredoxin-like"/>
    <property type="match status" value="1"/>
</dbReference>
<dbReference type="PANTHER" id="PTHR10438">
    <property type="entry name" value="THIOREDOXIN"/>
    <property type="match status" value="1"/>
</dbReference>
<dbReference type="eggNOG" id="KOG0907">
    <property type="taxonomic scope" value="Eukaryota"/>
</dbReference>
<reference evidence="3" key="1">
    <citation type="submission" date="2011-02" db="EMBL/GenBank/DDBJ databases">
        <authorList>
            <person name="Aslett M."/>
        </authorList>
    </citation>
    <scope>NUCLEOTIDE SEQUENCE</scope>
    <source>
        <strain evidence="3">Liverpool</strain>
    </source>
</reference>
<dbReference type="InterPro" id="IPR050620">
    <property type="entry name" value="Thioredoxin_H-type-like"/>
</dbReference>
<feature type="domain" description="Thioredoxin" evidence="2">
    <location>
        <begin position="99"/>
        <end position="175"/>
    </location>
</feature>
<dbReference type="PANTHER" id="PTHR10438:SF468">
    <property type="entry name" value="THIOREDOXIN-1-RELATED"/>
    <property type="match status" value="1"/>
</dbReference>
<evidence type="ECO:0000313" key="5">
    <source>
        <dbReference type="Proteomes" id="UP000007494"/>
    </source>
</evidence>
<evidence type="ECO:0000256" key="1">
    <source>
        <dbReference type="SAM" id="MobiDB-lite"/>
    </source>
</evidence>
<accession>F0VB45</accession>
<dbReference type="VEuPathDB" id="ToxoDB:NCLIV_039420"/>
<dbReference type="Proteomes" id="UP000007494">
    <property type="component" value="Chromosome IX"/>
</dbReference>
<protein>
    <submittedName>
        <fullName evidence="3">Putative thioredoxin</fullName>
    </submittedName>
    <submittedName>
        <fullName evidence="4">Thioredoxin, putative</fullName>
    </submittedName>
</protein>
<dbReference type="InterPro" id="IPR036249">
    <property type="entry name" value="Thioredoxin-like_sf"/>
</dbReference>